<keyword evidence="1" id="KW-0802">TPR repeat</keyword>
<name>A0ABV9CKK8_9ACTN</name>
<evidence type="ECO:0000313" key="3">
    <source>
        <dbReference type="EMBL" id="MFC4532830.1"/>
    </source>
</evidence>
<dbReference type="InterPro" id="IPR019734">
    <property type="entry name" value="TPR_rpt"/>
</dbReference>
<comment type="caution">
    <text evidence="3">The sequence shown here is derived from an EMBL/GenBank/DDBJ whole genome shotgun (WGS) entry which is preliminary data.</text>
</comment>
<accession>A0ABV9CKK8</accession>
<proteinExistence type="predicted"/>
<dbReference type="Proteomes" id="UP001596004">
    <property type="component" value="Unassembled WGS sequence"/>
</dbReference>
<sequence>MVQGRSGPEPSDYQPNAPAGDFYDPNPSADAFPEPNTPVGDVYEWFQRGVKLLKDGSPAAAAAILARAADAEPDSRSIREALARAQFNSRRYEDAADSFRWIVSANPTEDYAYFGLGMALWRTGDMKAAQEHLAMAVAMRPDLRDYVSALKQVRATLRARQA</sequence>
<dbReference type="InterPro" id="IPR011990">
    <property type="entry name" value="TPR-like_helical_dom_sf"/>
</dbReference>
<organism evidence="3 4">
    <name type="scientific">Sphaerisporangium dianthi</name>
    <dbReference type="NCBI Taxonomy" id="1436120"/>
    <lineage>
        <taxon>Bacteria</taxon>
        <taxon>Bacillati</taxon>
        <taxon>Actinomycetota</taxon>
        <taxon>Actinomycetes</taxon>
        <taxon>Streptosporangiales</taxon>
        <taxon>Streptosporangiaceae</taxon>
        <taxon>Sphaerisporangium</taxon>
    </lineage>
</organism>
<dbReference type="Gene3D" id="1.25.40.10">
    <property type="entry name" value="Tetratricopeptide repeat domain"/>
    <property type="match status" value="1"/>
</dbReference>
<evidence type="ECO:0000256" key="1">
    <source>
        <dbReference type="PROSITE-ProRule" id="PRU00339"/>
    </source>
</evidence>
<dbReference type="SUPFAM" id="SSF48452">
    <property type="entry name" value="TPR-like"/>
    <property type="match status" value="1"/>
</dbReference>
<keyword evidence="4" id="KW-1185">Reference proteome</keyword>
<gene>
    <name evidence="3" type="ORF">ACFO60_18800</name>
</gene>
<protein>
    <submittedName>
        <fullName evidence="3">Tetratricopeptide repeat protein</fullName>
    </submittedName>
</protein>
<dbReference type="PROSITE" id="PS50005">
    <property type="entry name" value="TPR"/>
    <property type="match status" value="1"/>
</dbReference>
<feature type="repeat" description="TPR" evidence="1">
    <location>
        <begin position="110"/>
        <end position="143"/>
    </location>
</feature>
<dbReference type="Pfam" id="PF13432">
    <property type="entry name" value="TPR_16"/>
    <property type="match status" value="1"/>
</dbReference>
<dbReference type="EMBL" id="JBHSFP010000011">
    <property type="protein sequence ID" value="MFC4532830.1"/>
    <property type="molecule type" value="Genomic_DNA"/>
</dbReference>
<evidence type="ECO:0000256" key="2">
    <source>
        <dbReference type="SAM" id="MobiDB-lite"/>
    </source>
</evidence>
<evidence type="ECO:0000313" key="4">
    <source>
        <dbReference type="Proteomes" id="UP001596004"/>
    </source>
</evidence>
<feature type="region of interest" description="Disordered" evidence="2">
    <location>
        <begin position="1"/>
        <end position="36"/>
    </location>
</feature>
<reference evidence="4" key="1">
    <citation type="journal article" date="2019" name="Int. J. Syst. Evol. Microbiol.">
        <title>The Global Catalogue of Microorganisms (GCM) 10K type strain sequencing project: providing services to taxonomists for standard genome sequencing and annotation.</title>
        <authorList>
            <consortium name="The Broad Institute Genomics Platform"/>
            <consortium name="The Broad Institute Genome Sequencing Center for Infectious Disease"/>
            <person name="Wu L."/>
            <person name="Ma J."/>
        </authorList>
    </citation>
    <scope>NUCLEOTIDE SEQUENCE [LARGE SCALE GENOMIC DNA]</scope>
    <source>
        <strain evidence="4">CGMCC 4.7132</strain>
    </source>
</reference>
<dbReference type="RefSeq" id="WP_380841711.1">
    <property type="nucleotide sequence ID" value="NZ_JBHSFP010000011.1"/>
</dbReference>